<dbReference type="GO" id="GO:0016757">
    <property type="term" value="F:glycosyltransferase activity"/>
    <property type="evidence" value="ECO:0007669"/>
    <property type="project" value="TreeGrafter"/>
</dbReference>
<evidence type="ECO:0000313" key="2">
    <source>
        <dbReference type="EMBL" id="MBD2752583.1"/>
    </source>
</evidence>
<dbReference type="PANTHER" id="PTHR45947:SF15">
    <property type="entry name" value="TEICHURONIC ACID BIOSYNTHESIS GLYCOSYLTRANSFERASE TUAC-RELATED"/>
    <property type="match status" value="1"/>
</dbReference>
<dbReference type="InterPro" id="IPR028098">
    <property type="entry name" value="Glyco_trans_4-like_N"/>
</dbReference>
<protein>
    <submittedName>
        <fullName evidence="2">Glycosyltransferase</fullName>
    </submittedName>
</protein>
<dbReference type="RefSeq" id="WP_191038215.1">
    <property type="nucleotide sequence ID" value="NZ_JACXAA010000002.1"/>
</dbReference>
<keyword evidence="3" id="KW-1185">Reference proteome</keyword>
<dbReference type="PANTHER" id="PTHR45947">
    <property type="entry name" value="SULFOQUINOVOSYL TRANSFERASE SQD2"/>
    <property type="match status" value="1"/>
</dbReference>
<gene>
    <name evidence="2" type="ORF">IC230_06770</name>
</gene>
<dbReference type="InterPro" id="IPR050194">
    <property type="entry name" value="Glycosyltransferase_grp1"/>
</dbReference>
<feature type="domain" description="Glycosyltransferase subfamily 4-like N-terminal" evidence="1">
    <location>
        <begin position="42"/>
        <end position="146"/>
    </location>
</feature>
<name>A0A927AZG9_9BACT</name>
<dbReference type="AlphaFoldDB" id="A0A927AZG9"/>
<comment type="caution">
    <text evidence="2">The sequence shown here is derived from an EMBL/GenBank/DDBJ whole genome shotgun (WGS) entry which is preliminary data.</text>
</comment>
<sequence>MRILIVCSGNAPNFDLQKHQAFIYDQVESLKEVDATLEFDYFLITGKGLWGYLLCFPHLLQQLRRGRYHLIHAHVVMASLLATMQRRVPVVTTFHGSDINDPRLRMLSLLADVLSRKTIYVSQQLKKKAVYASPKKSFVIPCGVNFSLFMPRSKQQSRQQLGLSPDRTYILFSSGFDNPVKNYGLAKKAIDLLKEDTIELLELKNYTRADVALLLTAVDLALITSFSEGSSQFLKEALACNCPVVSTDVGDARVVMGNIEGCYITSYKPDDVAASIRSALTYQSPLQSRDHMGRFDNQLIAKQIRDVYSQC</sequence>
<evidence type="ECO:0000313" key="3">
    <source>
        <dbReference type="Proteomes" id="UP000653797"/>
    </source>
</evidence>
<proteinExistence type="predicted"/>
<organism evidence="2 3">
    <name type="scientific">Spirosoma validum</name>
    <dbReference type="NCBI Taxonomy" id="2771355"/>
    <lineage>
        <taxon>Bacteria</taxon>
        <taxon>Pseudomonadati</taxon>
        <taxon>Bacteroidota</taxon>
        <taxon>Cytophagia</taxon>
        <taxon>Cytophagales</taxon>
        <taxon>Cytophagaceae</taxon>
        <taxon>Spirosoma</taxon>
    </lineage>
</organism>
<reference evidence="2" key="1">
    <citation type="submission" date="2020-09" db="EMBL/GenBank/DDBJ databases">
        <authorList>
            <person name="Kim M.K."/>
        </authorList>
    </citation>
    <scope>NUCLEOTIDE SEQUENCE</scope>
    <source>
        <strain evidence="2">BT704</strain>
    </source>
</reference>
<dbReference type="Proteomes" id="UP000653797">
    <property type="component" value="Unassembled WGS sequence"/>
</dbReference>
<evidence type="ECO:0000259" key="1">
    <source>
        <dbReference type="Pfam" id="PF13439"/>
    </source>
</evidence>
<dbReference type="EMBL" id="JACXAA010000002">
    <property type="protein sequence ID" value="MBD2752583.1"/>
    <property type="molecule type" value="Genomic_DNA"/>
</dbReference>
<dbReference type="Gene3D" id="3.40.50.2000">
    <property type="entry name" value="Glycogen Phosphorylase B"/>
    <property type="match status" value="3"/>
</dbReference>
<dbReference type="Pfam" id="PF13692">
    <property type="entry name" value="Glyco_trans_1_4"/>
    <property type="match status" value="1"/>
</dbReference>
<dbReference type="SUPFAM" id="SSF53756">
    <property type="entry name" value="UDP-Glycosyltransferase/glycogen phosphorylase"/>
    <property type="match status" value="1"/>
</dbReference>
<dbReference type="Pfam" id="PF13439">
    <property type="entry name" value="Glyco_transf_4"/>
    <property type="match status" value="1"/>
</dbReference>
<accession>A0A927AZG9</accession>